<comment type="caution">
    <text evidence="2">The sequence shown here is derived from an EMBL/GenBank/DDBJ whole genome shotgun (WGS) entry which is preliminary data.</text>
</comment>
<feature type="region of interest" description="Disordered" evidence="1">
    <location>
        <begin position="58"/>
        <end position="79"/>
    </location>
</feature>
<evidence type="ECO:0000256" key="1">
    <source>
        <dbReference type="SAM" id="MobiDB-lite"/>
    </source>
</evidence>
<name>A0A4U1L1C2_9SPHN</name>
<organism evidence="2 3">
    <name type="scientific">Sphingomonas baiyangensis</name>
    <dbReference type="NCBI Taxonomy" id="2572576"/>
    <lineage>
        <taxon>Bacteria</taxon>
        <taxon>Pseudomonadati</taxon>
        <taxon>Pseudomonadota</taxon>
        <taxon>Alphaproteobacteria</taxon>
        <taxon>Sphingomonadales</taxon>
        <taxon>Sphingomonadaceae</taxon>
        <taxon>Sphingomonas</taxon>
    </lineage>
</organism>
<evidence type="ECO:0000313" key="3">
    <source>
        <dbReference type="Proteomes" id="UP000309138"/>
    </source>
</evidence>
<reference evidence="2 3" key="1">
    <citation type="submission" date="2019-04" db="EMBL/GenBank/DDBJ databases">
        <authorList>
            <person name="Yang Y."/>
            <person name="Wei D."/>
        </authorList>
    </citation>
    <scope>NUCLEOTIDE SEQUENCE [LARGE SCALE GENOMIC DNA]</scope>
    <source>
        <strain evidence="2 3">L-1-4w-11</strain>
    </source>
</reference>
<dbReference type="EMBL" id="SWKR01000002">
    <property type="protein sequence ID" value="TKD50599.1"/>
    <property type="molecule type" value="Genomic_DNA"/>
</dbReference>
<sequence length="79" mass="8428">MHPTLTLCLSREAHHRELSAAATLDNVRRVADAAAAAWAKEGMAAAGREARAKRVRVELPSADHRQLSANPDRGFADGG</sequence>
<accession>A0A4U1L1C2</accession>
<protein>
    <submittedName>
        <fullName evidence="2">Uncharacterized protein</fullName>
    </submittedName>
</protein>
<keyword evidence="3" id="KW-1185">Reference proteome</keyword>
<dbReference type="AlphaFoldDB" id="A0A4U1L1C2"/>
<gene>
    <name evidence="2" type="ORF">FBR43_07335</name>
</gene>
<evidence type="ECO:0000313" key="2">
    <source>
        <dbReference type="EMBL" id="TKD50599.1"/>
    </source>
</evidence>
<proteinExistence type="predicted"/>
<dbReference type="Proteomes" id="UP000309138">
    <property type="component" value="Unassembled WGS sequence"/>
</dbReference>